<name>A0A1M7K0J4_9BACI</name>
<dbReference type="RefSeq" id="WP_073199374.1">
    <property type="nucleotide sequence ID" value="NZ_FRCZ01000001.1"/>
</dbReference>
<dbReference type="InterPro" id="IPR036638">
    <property type="entry name" value="HLH_DNA-bd_sf"/>
</dbReference>
<keyword evidence="2" id="KW-1185">Reference proteome</keyword>
<dbReference type="Proteomes" id="UP000184184">
    <property type="component" value="Unassembled WGS sequence"/>
</dbReference>
<dbReference type="GO" id="GO:0046983">
    <property type="term" value="F:protein dimerization activity"/>
    <property type="evidence" value="ECO:0007669"/>
    <property type="project" value="InterPro"/>
</dbReference>
<gene>
    <name evidence="1" type="ORF">SAMN05216179_0535</name>
</gene>
<protein>
    <submittedName>
        <fullName evidence="1">Spo0E like sporulation regulatory protein</fullName>
    </submittedName>
</protein>
<dbReference type="GO" id="GO:0043937">
    <property type="term" value="P:regulation of sporulation"/>
    <property type="evidence" value="ECO:0007669"/>
    <property type="project" value="InterPro"/>
</dbReference>
<evidence type="ECO:0000313" key="1">
    <source>
        <dbReference type="EMBL" id="SHM58830.1"/>
    </source>
</evidence>
<proteinExistence type="predicted"/>
<reference evidence="1 2" key="1">
    <citation type="submission" date="2016-11" db="EMBL/GenBank/DDBJ databases">
        <authorList>
            <person name="Jaros S."/>
            <person name="Januszkiewicz K."/>
            <person name="Wedrychowicz H."/>
        </authorList>
    </citation>
    <scope>NUCLEOTIDE SEQUENCE [LARGE SCALE GENOMIC DNA]</scope>
    <source>
        <strain evidence="1 2">CGMCC 1.10681</strain>
    </source>
</reference>
<dbReference type="InterPro" id="IPR037208">
    <property type="entry name" value="Spo0E-like_sf"/>
</dbReference>
<evidence type="ECO:0000313" key="2">
    <source>
        <dbReference type="Proteomes" id="UP000184184"/>
    </source>
</evidence>
<dbReference type="SUPFAM" id="SSF140500">
    <property type="entry name" value="BAS1536-like"/>
    <property type="match status" value="1"/>
</dbReference>
<dbReference type="Gene3D" id="4.10.280.10">
    <property type="entry name" value="Helix-loop-helix DNA-binding domain"/>
    <property type="match status" value="1"/>
</dbReference>
<dbReference type="AlphaFoldDB" id="A0A1M7K0J4"/>
<sequence>MHKTQRNTEYLQDRIEILREELIKIGLRDGLTAPSTVRLSELLDKEIKVYQRKILK</sequence>
<organism evidence="1 2">
    <name type="scientific">Gracilibacillus kekensis</name>
    <dbReference type="NCBI Taxonomy" id="1027249"/>
    <lineage>
        <taxon>Bacteria</taxon>
        <taxon>Bacillati</taxon>
        <taxon>Bacillota</taxon>
        <taxon>Bacilli</taxon>
        <taxon>Bacillales</taxon>
        <taxon>Bacillaceae</taxon>
        <taxon>Gracilibacillus</taxon>
    </lineage>
</organism>
<dbReference type="EMBL" id="FRCZ01000001">
    <property type="protein sequence ID" value="SHM58830.1"/>
    <property type="molecule type" value="Genomic_DNA"/>
</dbReference>
<dbReference type="InterPro" id="IPR018540">
    <property type="entry name" value="Spo0E-like"/>
</dbReference>
<dbReference type="Pfam" id="PF09388">
    <property type="entry name" value="SpoOE-like"/>
    <property type="match status" value="1"/>
</dbReference>
<accession>A0A1M7K0J4</accession>